<dbReference type="PANTHER" id="PTHR34606">
    <property type="entry name" value="BON DOMAIN-CONTAINING PROTEIN"/>
    <property type="match status" value="1"/>
</dbReference>
<protein>
    <submittedName>
        <fullName evidence="3">BON domain-containing protein</fullName>
    </submittedName>
</protein>
<dbReference type="Gene3D" id="3.30.1340.30">
    <property type="match status" value="1"/>
</dbReference>
<dbReference type="EMBL" id="QFPX01000003">
    <property type="protein sequence ID" value="PZQ56496.1"/>
    <property type="molecule type" value="Genomic_DNA"/>
</dbReference>
<feature type="compositionally biased region" description="Polar residues" evidence="1">
    <location>
        <begin position="27"/>
        <end position="36"/>
    </location>
</feature>
<dbReference type="Pfam" id="PF04972">
    <property type="entry name" value="BON"/>
    <property type="match status" value="1"/>
</dbReference>
<dbReference type="PROSITE" id="PS50914">
    <property type="entry name" value="BON"/>
    <property type="match status" value="1"/>
</dbReference>
<accession>A0A2W5NST1</accession>
<dbReference type="AlphaFoldDB" id="A0A2W5NST1"/>
<dbReference type="Proteomes" id="UP000249082">
    <property type="component" value="Unassembled WGS sequence"/>
</dbReference>
<gene>
    <name evidence="3" type="ORF">DI555_03820</name>
</gene>
<proteinExistence type="predicted"/>
<feature type="region of interest" description="Disordered" evidence="1">
    <location>
        <begin position="312"/>
        <end position="369"/>
    </location>
</feature>
<name>A0A2W5NST1_9SPHN</name>
<dbReference type="NCBIfam" id="NF033157">
    <property type="entry name" value="SWFGD_domain"/>
    <property type="match status" value="1"/>
</dbReference>
<evidence type="ECO:0000313" key="3">
    <source>
        <dbReference type="EMBL" id="PZQ56496.1"/>
    </source>
</evidence>
<feature type="compositionally biased region" description="Basic and acidic residues" evidence="1">
    <location>
        <begin position="48"/>
        <end position="119"/>
    </location>
</feature>
<dbReference type="SMART" id="SM00749">
    <property type="entry name" value="BON"/>
    <property type="match status" value="1"/>
</dbReference>
<dbReference type="PANTHER" id="PTHR34606:SF15">
    <property type="entry name" value="BON DOMAIN-CONTAINING PROTEIN"/>
    <property type="match status" value="1"/>
</dbReference>
<dbReference type="InterPro" id="IPR051686">
    <property type="entry name" value="Lipoprotein_DolP"/>
</dbReference>
<organism evidence="3 4">
    <name type="scientific">Novosphingobium pentaromativorans</name>
    <dbReference type="NCBI Taxonomy" id="205844"/>
    <lineage>
        <taxon>Bacteria</taxon>
        <taxon>Pseudomonadati</taxon>
        <taxon>Pseudomonadota</taxon>
        <taxon>Alphaproteobacteria</taxon>
        <taxon>Sphingomonadales</taxon>
        <taxon>Sphingomonadaceae</taxon>
        <taxon>Novosphingobium</taxon>
    </lineage>
</organism>
<feature type="domain" description="BON" evidence="2">
    <location>
        <begin position="244"/>
        <end position="312"/>
    </location>
</feature>
<comment type="caution">
    <text evidence="3">The sequence shown here is derived from an EMBL/GenBank/DDBJ whole genome shotgun (WGS) entry which is preliminary data.</text>
</comment>
<feature type="compositionally biased region" description="Low complexity" evidence="1">
    <location>
        <begin position="332"/>
        <end position="369"/>
    </location>
</feature>
<evidence type="ECO:0000259" key="2">
    <source>
        <dbReference type="PROSITE" id="PS50914"/>
    </source>
</evidence>
<evidence type="ECO:0000313" key="4">
    <source>
        <dbReference type="Proteomes" id="UP000249082"/>
    </source>
</evidence>
<reference evidence="3 4" key="1">
    <citation type="submission" date="2017-08" db="EMBL/GenBank/DDBJ databases">
        <title>Infants hospitalized years apart are colonized by the same room-sourced microbial strains.</title>
        <authorList>
            <person name="Brooks B."/>
            <person name="Olm M.R."/>
            <person name="Firek B.A."/>
            <person name="Baker R."/>
            <person name="Thomas B.C."/>
            <person name="Morowitz M.J."/>
            <person name="Banfield J.F."/>
        </authorList>
    </citation>
    <scope>NUCLEOTIDE SEQUENCE [LARGE SCALE GENOMIC DNA]</scope>
    <source>
        <strain evidence="3">S2_005_002_R2_33</strain>
    </source>
</reference>
<dbReference type="InterPro" id="IPR014004">
    <property type="entry name" value="Transpt-assoc_nodulatn_dom_bac"/>
</dbReference>
<dbReference type="InterPro" id="IPR047800">
    <property type="entry name" value="SWFGD_dom"/>
</dbReference>
<sequence length="369" mass="41388">MNRRDSNLGGQQPGGYRNEDSDWESPRQANQWQGDTPRQAGGGWGNEDAGRSLHADETRRRRFQRSDNEGRYRPDPREDAEYGARARYGRDTSYGERSYDDDYRSRRAERDYRFSGDRRLSRDQPVYPIREYDASGGNDFADFTSEDYGGRDFYARRGGGGGLSPSFSYRPTFDTFGRGYYATRDETRDDRSSRDYGDWREYGEERGFLRRAGDEIASWFGDEDAARRREQDHRGRGPTDYTRSDERIREDVNDRLTQDWRVDATNIRVLAKDGEVTLDGTVGSRHAKRRAEDLADEVSGVKHVQNNLRVIGGTNWTDTGRTDTERGASVPTSGRTTGSVTGGSATASTAGSTSSSGSTITGSTSGSSS</sequence>
<feature type="region of interest" description="Disordered" evidence="1">
    <location>
        <begin position="1"/>
        <end position="119"/>
    </location>
</feature>
<feature type="region of interest" description="Disordered" evidence="1">
    <location>
        <begin position="225"/>
        <end position="246"/>
    </location>
</feature>
<dbReference type="InterPro" id="IPR007055">
    <property type="entry name" value="BON_dom"/>
</dbReference>
<evidence type="ECO:0000256" key="1">
    <source>
        <dbReference type="SAM" id="MobiDB-lite"/>
    </source>
</evidence>